<evidence type="ECO:0000256" key="4">
    <source>
        <dbReference type="ARBA" id="ARBA00022692"/>
    </source>
</evidence>
<evidence type="ECO:0000256" key="1">
    <source>
        <dbReference type="ARBA" id="ARBA00004141"/>
    </source>
</evidence>
<evidence type="ECO:0000256" key="6">
    <source>
        <dbReference type="ARBA" id="ARBA00023136"/>
    </source>
</evidence>
<keyword evidence="3" id="KW-0813">Transport</keyword>
<feature type="transmembrane region" description="Helical" evidence="7">
    <location>
        <begin position="113"/>
        <end position="136"/>
    </location>
</feature>
<feature type="transmembrane region" description="Helical" evidence="7">
    <location>
        <begin position="183"/>
        <end position="205"/>
    </location>
</feature>
<gene>
    <name evidence="9" type="ORF">O0235_07345</name>
</gene>
<evidence type="ECO:0000313" key="9">
    <source>
        <dbReference type="EMBL" id="WBL37530.1"/>
    </source>
</evidence>
<dbReference type="EMBL" id="CP115149">
    <property type="protein sequence ID" value="WBL37530.1"/>
    <property type="molecule type" value="Genomic_DNA"/>
</dbReference>
<sequence length="560" mass="57952">MDDSGLYVTLAAALAAAGIGALGASLLRQSVILGYLVAGMAIGPHTPGFVADIPTVEDLADIGVVLLMFAIGLQLSFRDVRRVGGIALLGGGAQVVITLGAVTGLGMLAGLGWLPALFLGAVVSNSSSTVLSKVLADRGEIESLHARVALAWSTVQDFSTIILVVILTVLAEDGSTASLAGDLLRAVGLAVLYLAIVIPAGFVLLPRFFDLVARLGSTEVFTLSAVVVALGISLLAQLFGVSIALGAFVGGILVNRSDLSHEVLGQLNPLRDIFAGLFFVSVGMLIDPRVLLDAPALLLLSVAAIVVLKGWLSVGITLAFRYPGRTAVLTGAVLAQSAEFSFLLARLGTDTGAISSELFGVMLAAAAASMVLSPAVLAAADPLGRALDRRLRGRARPPGEAPDPGLANHAILAGYGRVGRVVHRAIRDQAIPVVVIEQDAETVAALRRDGVTVFQGSASNPVLLERAGIRTARALVVAIPDPLSARRIVTFARGANPAIDIVVRTHSESERAFLEEHGADEAVLGELELALEMSRHTLKAFRVAEPAVAAILARMRSRAG</sequence>
<proteinExistence type="inferred from homology"/>
<protein>
    <submittedName>
        <fullName evidence="9">Cation:proton antiporter</fullName>
    </submittedName>
</protein>
<feature type="transmembrane region" description="Helical" evidence="7">
    <location>
        <begin position="267"/>
        <end position="286"/>
    </location>
</feature>
<dbReference type="PANTHER" id="PTHR42751">
    <property type="entry name" value="SODIUM/HYDROGEN EXCHANGER FAMILY/TRKA DOMAIN PROTEIN"/>
    <property type="match status" value="1"/>
</dbReference>
<dbReference type="Pfam" id="PF00999">
    <property type="entry name" value="Na_H_Exchanger"/>
    <property type="match status" value="1"/>
</dbReference>
<dbReference type="PANTHER" id="PTHR42751:SF3">
    <property type="entry name" value="SODIUM_GLUTAMATE SYMPORTER"/>
    <property type="match status" value="1"/>
</dbReference>
<dbReference type="Proteomes" id="UP001212803">
    <property type="component" value="Chromosome"/>
</dbReference>
<dbReference type="InterPro" id="IPR006153">
    <property type="entry name" value="Cation/H_exchanger_TM"/>
</dbReference>
<dbReference type="InterPro" id="IPR003148">
    <property type="entry name" value="RCK_N"/>
</dbReference>
<feature type="transmembrane region" description="Helical" evidence="7">
    <location>
        <begin position="59"/>
        <end position="77"/>
    </location>
</feature>
<comment type="subcellular location">
    <subcellularLocation>
        <location evidence="1">Membrane</location>
        <topology evidence="1">Multi-pass membrane protein</topology>
    </subcellularLocation>
</comment>
<accession>A0ABY7MAS4</accession>
<reference evidence="9 10" key="1">
    <citation type="journal article" date="2023" name="ISME J.">
        <title>Thermophilic Dehalococcoidia with unusual traits shed light on an unexpected past.</title>
        <authorList>
            <person name="Palmer M."/>
            <person name="Covington J.K."/>
            <person name="Zhou E.M."/>
            <person name="Thomas S.C."/>
            <person name="Habib N."/>
            <person name="Seymour C.O."/>
            <person name="Lai D."/>
            <person name="Johnston J."/>
            <person name="Hashimi A."/>
            <person name="Jiao J.Y."/>
            <person name="Muok A.R."/>
            <person name="Liu L."/>
            <person name="Xian W.D."/>
            <person name="Zhi X.Y."/>
            <person name="Li M.M."/>
            <person name="Silva L.P."/>
            <person name="Bowen B.P."/>
            <person name="Louie K."/>
            <person name="Briegel A."/>
            <person name="Pett-Ridge J."/>
            <person name="Weber P.K."/>
            <person name="Tocheva E.I."/>
            <person name="Woyke T."/>
            <person name="Northen T.R."/>
            <person name="Mayali X."/>
            <person name="Li W.J."/>
            <person name="Hedlund B.P."/>
        </authorList>
    </citation>
    <scope>NUCLEOTIDE SEQUENCE [LARGE SCALE GENOMIC DNA]</scope>
    <source>
        <strain evidence="9 10">YIM 72310</strain>
    </source>
</reference>
<feature type="transmembrane region" description="Helical" evidence="7">
    <location>
        <begin position="6"/>
        <end position="27"/>
    </location>
</feature>
<dbReference type="PROSITE" id="PS51201">
    <property type="entry name" value="RCK_N"/>
    <property type="match status" value="1"/>
</dbReference>
<feature type="transmembrane region" description="Helical" evidence="7">
    <location>
        <begin position="359"/>
        <end position="380"/>
    </location>
</feature>
<dbReference type="Gene3D" id="1.20.1530.20">
    <property type="match status" value="1"/>
</dbReference>
<feature type="transmembrane region" description="Helical" evidence="7">
    <location>
        <begin position="298"/>
        <end position="320"/>
    </location>
</feature>
<keyword evidence="6 7" id="KW-0472">Membrane</keyword>
<dbReference type="InterPro" id="IPR038770">
    <property type="entry name" value="Na+/solute_symporter_sf"/>
</dbReference>
<feature type="transmembrane region" description="Helical" evidence="7">
    <location>
        <begin position="148"/>
        <end position="171"/>
    </location>
</feature>
<name>A0ABY7MAS4_9CHLR</name>
<evidence type="ECO:0000259" key="8">
    <source>
        <dbReference type="PROSITE" id="PS51201"/>
    </source>
</evidence>
<comment type="similarity">
    <text evidence="2">Belongs to the monovalent cation:proton antiporter 2 (CPA2) transporter (TC 2.A.37) family.</text>
</comment>
<evidence type="ECO:0000256" key="3">
    <source>
        <dbReference type="ARBA" id="ARBA00022448"/>
    </source>
</evidence>
<keyword evidence="5 7" id="KW-1133">Transmembrane helix</keyword>
<dbReference type="SUPFAM" id="SSF51735">
    <property type="entry name" value="NAD(P)-binding Rossmann-fold domains"/>
    <property type="match status" value="1"/>
</dbReference>
<evidence type="ECO:0000256" key="5">
    <source>
        <dbReference type="ARBA" id="ARBA00022989"/>
    </source>
</evidence>
<feature type="transmembrane region" description="Helical" evidence="7">
    <location>
        <begin position="212"/>
        <end position="232"/>
    </location>
</feature>
<dbReference type="Pfam" id="PF02254">
    <property type="entry name" value="TrkA_N"/>
    <property type="match status" value="1"/>
</dbReference>
<feature type="domain" description="RCK N-terminal" evidence="8">
    <location>
        <begin position="407"/>
        <end position="524"/>
    </location>
</feature>
<dbReference type="Gene3D" id="3.40.50.720">
    <property type="entry name" value="NAD(P)-binding Rossmann-like Domain"/>
    <property type="match status" value="1"/>
</dbReference>
<feature type="transmembrane region" description="Helical" evidence="7">
    <location>
        <begin position="84"/>
        <end position="107"/>
    </location>
</feature>
<evidence type="ECO:0000313" key="10">
    <source>
        <dbReference type="Proteomes" id="UP001212803"/>
    </source>
</evidence>
<evidence type="ECO:0000256" key="2">
    <source>
        <dbReference type="ARBA" id="ARBA00005551"/>
    </source>
</evidence>
<keyword evidence="4 7" id="KW-0812">Transmembrane</keyword>
<keyword evidence="10" id="KW-1185">Reference proteome</keyword>
<feature type="transmembrane region" description="Helical" evidence="7">
    <location>
        <begin position="32"/>
        <end position="53"/>
    </location>
</feature>
<dbReference type="InterPro" id="IPR036291">
    <property type="entry name" value="NAD(P)-bd_dom_sf"/>
</dbReference>
<evidence type="ECO:0000256" key="7">
    <source>
        <dbReference type="SAM" id="Phobius"/>
    </source>
</evidence>
<organism evidence="9 10">
    <name type="scientific">Tepidiforma flava</name>
    <dbReference type="NCBI Taxonomy" id="3004094"/>
    <lineage>
        <taxon>Bacteria</taxon>
        <taxon>Bacillati</taxon>
        <taxon>Chloroflexota</taxon>
        <taxon>Tepidiformia</taxon>
        <taxon>Tepidiformales</taxon>
        <taxon>Tepidiformaceae</taxon>
        <taxon>Tepidiforma</taxon>
    </lineage>
</organism>